<dbReference type="Pfam" id="PF00041">
    <property type="entry name" value="fn3"/>
    <property type="match status" value="2"/>
</dbReference>
<dbReference type="GO" id="GO:0007156">
    <property type="term" value="P:homophilic cell adhesion via plasma membrane adhesion molecules"/>
    <property type="evidence" value="ECO:0007669"/>
    <property type="project" value="TreeGrafter"/>
</dbReference>
<feature type="domain" description="Ig-like" evidence="11">
    <location>
        <begin position="142"/>
        <end position="219"/>
    </location>
</feature>
<dbReference type="FunFam" id="2.60.40.10:FF:000005">
    <property type="entry name" value="Neuronal cell adhesion molecule"/>
    <property type="match status" value="1"/>
</dbReference>
<organism evidence="13 14">
    <name type="scientific">Paralvinella palmiformis</name>
    <dbReference type="NCBI Taxonomy" id="53620"/>
    <lineage>
        <taxon>Eukaryota</taxon>
        <taxon>Metazoa</taxon>
        <taxon>Spiralia</taxon>
        <taxon>Lophotrochozoa</taxon>
        <taxon>Annelida</taxon>
        <taxon>Polychaeta</taxon>
        <taxon>Sedentaria</taxon>
        <taxon>Canalipalpata</taxon>
        <taxon>Terebellida</taxon>
        <taxon>Terebelliformia</taxon>
        <taxon>Alvinellidae</taxon>
        <taxon>Paralvinella</taxon>
    </lineage>
</organism>
<dbReference type="InterPro" id="IPR013098">
    <property type="entry name" value="Ig_I-set"/>
</dbReference>
<evidence type="ECO:0000256" key="6">
    <source>
        <dbReference type="ARBA" id="ARBA00023180"/>
    </source>
</evidence>
<dbReference type="SMART" id="SM00060">
    <property type="entry name" value="FN3"/>
    <property type="match status" value="2"/>
</dbReference>
<evidence type="ECO:0000259" key="12">
    <source>
        <dbReference type="PROSITE" id="PS50853"/>
    </source>
</evidence>
<dbReference type="SUPFAM" id="SSF48726">
    <property type="entry name" value="Immunoglobulin"/>
    <property type="match status" value="5"/>
</dbReference>
<evidence type="ECO:0000313" key="14">
    <source>
        <dbReference type="Proteomes" id="UP001208570"/>
    </source>
</evidence>
<feature type="region of interest" description="Disordered" evidence="8">
    <location>
        <begin position="408"/>
        <end position="434"/>
    </location>
</feature>
<keyword evidence="5" id="KW-1015">Disulfide bond</keyword>
<dbReference type="SUPFAM" id="SSF49265">
    <property type="entry name" value="Fibronectin type III"/>
    <property type="match status" value="1"/>
</dbReference>
<evidence type="ECO:0000256" key="1">
    <source>
        <dbReference type="ARBA" id="ARBA00004236"/>
    </source>
</evidence>
<dbReference type="GO" id="GO:0098632">
    <property type="term" value="F:cell-cell adhesion mediator activity"/>
    <property type="evidence" value="ECO:0007669"/>
    <property type="project" value="TreeGrafter"/>
</dbReference>
<dbReference type="Pfam" id="PF00047">
    <property type="entry name" value="ig"/>
    <property type="match status" value="1"/>
</dbReference>
<dbReference type="GO" id="GO:0005886">
    <property type="term" value="C:plasma membrane"/>
    <property type="evidence" value="ECO:0007669"/>
    <property type="project" value="UniProtKB-SubCell"/>
</dbReference>
<dbReference type="GO" id="GO:0070593">
    <property type="term" value="P:dendrite self-avoidance"/>
    <property type="evidence" value="ECO:0007669"/>
    <property type="project" value="TreeGrafter"/>
</dbReference>
<protein>
    <recommendedName>
        <fullName evidence="15">Interference hedgehog</fullName>
    </recommendedName>
</protein>
<dbReference type="InterPro" id="IPR036179">
    <property type="entry name" value="Ig-like_dom_sf"/>
</dbReference>
<sequence length="1244" mass="138311">MCAIHKMISLQTGLPIMVLFVVALPTIEADEIPQFTKHPQSAIIKVLSKVSLHCEVAPNTTDIYWLYKDRRITSDTPNVYISGGDLVIESLQNSSVNQPGSEGLYRCLASNSVGTVLSLEASLEAAYTGEFYEVGRDVYSNVTEGNVALISCPPISGRPRPYIHYELNGTRLDTDKDGYYVLPSGGLQIANVTPRHSGLYRCVAYNPVSGETKRAKHLVHLNVITPMIDHPPVFLLVPPHEVKAVSGHDLTLECVVEGAPVPVVTWSKYGGKLPNGRYKQVLGNLQLYDIGRLDEGTYICTAHNNVGQQQVAIAELKVQEPPTLHVAPISQHVALAASVNFSCQGRGKPAVTVEWFHNGQKLKTGKGIVIVNDTMMTARRVNTKQSGIYQCIIKNNFGAISGAAQLSVGASQHGDGDRSKRRREQNEKMQGMAPDVDPVHPFIVTLPQNTTIYEGGATVLPCGTHERRVQYGENFLWLRNSATIEHIVIDRSKGVGQTMLRRAPQSAGQRSELRVLDSGSLQIINAQLVDSGEYTCVLWIDGSSDSASAFLTVKALGGAQQKGEHSNQSSGGATEHGSSKDSGATSAKRDDIIALGDHNPRDNELIPPSRPDVVKLTDTSVMLEWHVPDNNGLPVTFFKVQYKELVTDKQRRRWRTIDEDIPSHVRQFELMALKPGSTYRFRIVAVYSNNDNKHGPNSRKFTMTRSAAIQPKVPLEGPVIVEARPISQNTIALKWQYEPDDWTPLDGFTVYYQIYQSHDEPQTITVHGSHVRETAIDHLLPNTLYKIRMKGFNPGGESQFSNTVVQHTLEFNNGYHGDDQSRLTEWPALIPAVSSSTAVPPSVDFNPSMNTEESNKMLYIILGCVLGILVIFLLFFMAMCAWKQQQRARLFAGRNKFEDQSRAIYTEENIRQKQFNGNGLLLNGLNGFTVQSNNLTNGHTTAFSYPRMNITSNPLTENQRTSPIHLNYTSNSNNKEYMEHTSGQHSPVSDVCDPSKPQRQNFYTEARDQTDSHMVTFGHGHGRQPNHATPSDHLYDQPPEYPSIGSQKSRDHIRMPSPQVSVHSQSSSSYRVHDPYMTDHIPRSHERPQHQQLAGKIKLTNSQRLAQREHNPSSHVSVKRRHASDNNSDDTTDQSAYTDNENTHAIIDPEQSHISRTAHPPQDMCSHTNRYTECDELCVDDREDDGMISVMSPGYHHVDTRSDVSDDNDDGASDCDCITNVPPSIPHTSQVPRLHDYPQSDPED</sequence>
<evidence type="ECO:0000256" key="8">
    <source>
        <dbReference type="SAM" id="MobiDB-lite"/>
    </source>
</evidence>
<evidence type="ECO:0000313" key="13">
    <source>
        <dbReference type="EMBL" id="KAK2151934.1"/>
    </source>
</evidence>
<feature type="signal peptide" evidence="10">
    <location>
        <begin position="1"/>
        <end position="29"/>
    </location>
</feature>
<feature type="region of interest" description="Disordered" evidence="8">
    <location>
        <begin position="1198"/>
        <end position="1244"/>
    </location>
</feature>
<feature type="transmembrane region" description="Helical" evidence="9">
    <location>
        <begin position="857"/>
        <end position="882"/>
    </location>
</feature>
<evidence type="ECO:0000256" key="10">
    <source>
        <dbReference type="SAM" id="SignalP"/>
    </source>
</evidence>
<feature type="domain" description="Ig-like" evidence="11">
    <location>
        <begin position="33"/>
        <end position="124"/>
    </location>
</feature>
<feature type="domain" description="Fibronectin type-III" evidence="12">
    <location>
        <begin position="717"/>
        <end position="811"/>
    </location>
</feature>
<feature type="compositionally biased region" description="Low complexity" evidence="8">
    <location>
        <begin position="1056"/>
        <end position="1069"/>
    </location>
</feature>
<dbReference type="PANTHER" id="PTHR10075">
    <property type="entry name" value="BASIGIN RELATED"/>
    <property type="match status" value="1"/>
</dbReference>
<dbReference type="InterPro" id="IPR013783">
    <property type="entry name" value="Ig-like_fold"/>
</dbReference>
<keyword evidence="10" id="KW-0732">Signal</keyword>
<gene>
    <name evidence="13" type="ORF">LSH36_345g02003</name>
</gene>
<keyword evidence="7" id="KW-0393">Immunoglobulin domain</keyword>
<feature type="domain" description="Ig-like" evidence="11">
    <location>
        <begin position="322"/>
        <end position="407"/>
    </location>
</feature>
<dbReference type="SMART" id="SM00408">
    <property type="entry name" value="IGc2"/>
    <property type="match status" value="4"/>
</dbReference>
<feature type="region of interest" description="Disordered" evidence="8">
    <location>
        <begin position="1017"/>
        <end position="1138"/>
    </location>
</feature>
<keyword evidence="6" id="KW-0325">Glycoprotein</keyword>
<reference evidence="13" key="1">
    <citation type="journal article" date="2023" name="Mol. Biol. Evol.">
        <title>Third-Generation Sequencing Reveals the Adaptive Role of the Epigenome in Three Deep-Sea Polychaetes.</title>
        <authorList>
            <person name="Perez M."/>
            <person name="Aroh O."/>
            <person name="Sun Y."/>
            <person name="Lan Y."/>
            <person name="Juniper S.K."/>
            <person name="Young C.R."/>
            <person name="Angers B."/>
            <person name="Qian P.Y."/>
        </authorList>
    </citation>
    <scope>NUCLEOTIDE SEQUENCE</scope>
    <source>
        <strain evidence="13">P08H-3</strain>
    </source>
</reference>
<evidence type="ECO:0000259" key="11">
    <source>
        <dbReference type="PROSITE" id="PS50835"/>
    </source>
</evidence>
<keyword evidence="4 9" id="KW-0472">Membrane</keyword>
<comment type="subcellular location">
    <subcellularLocation>
        <location evidence="1">Cell membrane</location>
    </subcellularLocation>
</comment>
<evidence type="ECO:0000256" key="5">
    <source>
        <dbReference type="ARBA" id="ARBA00023157"/>
    </source>
</evidence>
<dbReference type="EMBL" id="JAODUP010000345">
    <property type="protein sequence ID" value="KAK2151934.1"/>
    <property type="molecule type" value="Genomic_DNA"/>
</dbReference>
<dbReference type="Pfam" id="PF07679">
    <property type="entry name" value="I-set"/>
    <property type="match status" value="1"/>
</dbReference>
<dbReference type="InterPro" id="IPR036116">
    <property type="entry name" value="FN3_sf"/>
</dbReference>
<keyword evidence="9" id="KW-1133">Transmembrane helix</keyword>
<keyword evidence="9" id="KW-0812">Transmembrane</keyword>
<evidence type="ECO:0000256" key="3">
    <source>
        <dbReference type="ARBA" id="ARBA00022737"/>
    </source>
</evidence>
<keyword evidence="14" id="KW-1185">Reference proteome</keyword>
<feature type="domain" description="Fibronectin type-III" evidence="12">
    <location>
        <begin position="607"/>
        <end position="709"/>
    </location>
</feature>
<dbReference type="InterPro" id="IPR003599">
    <property type="entry name" value="Ig_sub"/>
</dbReference>
<dbReference type="GO" id="GO:0030424">
    <property type="term" value="C:axon"/>
    <property type="evidence" value="ECO:0007669"/>
    <property type="project" value="TreeGrafter"/>
</dbReference>
<evidence type="ECO:0000256" key="2">
    <source>
        <dbReference type="ARBA" id="ARBA00022475"/>
    </source>
</evidence>
<dbReference type="CDD" id="cd00096">
    <property type="entry name" value="Ig"/>
    <property type="match status" value="1"/>
</dbReference>
<feature type="domain" description="Ig-like" evidence="11">
    <location>
        <begin position="441"/>
        <end position="552"/>
    </location>
</feature>
<accession>A0AAD9JFF1</accession>
<evidence type="ECO:0000256" key="9">
    <source>
        <dbReference type="SAM" id="Phobius"/>
    </source>
</evidence>
<dbReference type="InterPro" id="IPR003961">
    <property type="entry name" value="FN3_dom"/>
</dbReference>
<dbReference type="PROSITE" id="PS50835">
    <property type="entry name" value="IG_LIKE"/>
    <property type="match status" value="5"/>
</dbReference>
<name>A0AAD9JFF1_9ANNE</name>
<keyword evidence="3" id="KW-0677">Repeat</keyword>
<feature type="compositionally biased region" description="Basic and acidic residues" evidence="8">
    <location>
        <begin position="1071"/>
        <end position="1089"/>
    </location>
</feature>
<dbReference type="InterPro" id="IPR007110">
    <property type="entry name" value="Ig-like_dom"/>
</dbReference>
<evidence type="ECO:0000256" key="7">
    <source>
        <dbReference type="ARBA" id="ARBA00023319"/>
    </source>
</evidence>
<feature type="domain" description="Ig-like" evidence="11">
    <location>
        <begin position="232"/>
        <end position="314"/>
    </location>
</feature>
<dbReference type="InterPro" id="IPR003598">
    <property type="entry name" value="Ig_sub2"/>
</dbReference>
<feature type="region of interest" description="Disordered" evidence="8">
    <location>
        <begin position="559"/>
        <end position="587"/>
    </location>
</feature>
<dbReference type="Pfam" id="PF13927">
    <property type="entry name" value="Ig_3"/>
    <property type="match status" value="2"/>
</dbReference>
<dbReference type="PROSITE" id="PS50853">
    <property type="entry name" value="FN3"/>
    <property type="match status" value="2"/>
</dbReference>
<evidence type="ECO:0008006" key="15">
    <source>
        <dbReference type="Google" id="ProtNLM"/>
    </source>
</evidence>
<dbReference type="Gene3D" id="2.60.40.10">
    <property type="entry name" value="Immunoglobulins"/>
    <property type="match status" value="7"/>
</dbReference>
<comment type="caution">
    <text evidence="13">The sequence shown here is derived from an EMBL/GenBank/DDBJ whole genome shotgun (WGS) entry which is preliminary data.</text>
</comment>
<dbReference type="PANTHER" id="PTHR10075:SF100">
    <property type="entry name" value="FASCICLIN-2"/>
    <property type="match status" value="1"/>
</dbReference>
<dbReference type="AlphaFoldDB" id="A0AAD9JFF1"/>
<dbReference type="GO" id="GO:0007411">
    <property type="term" value="P:axon guidance"/>
    <property type="evidence" value="ECO:0007669"/>
    <property type="project" value="TreeGrafter"/>
</dbReference>
<keyword evidence="2" id="KW-1003">Cell membrane</keyword>
<dbReference type="Proteomes" id="UP001208570">
    <property type="component" value="Unassembled WGS sequence"/>
</dbReference>
<dbReference type="InterPro" id="IPR013151">
    <property type="entry name" value="Immunoglobulin_dom"/>
</dbReference>
<feature type="chain" id="PRO_5042184365" description="Interference hedgehog" evidence="10">
    <location>
        <begin position="30"/>
        <end position="1244"/>
    </location>
</feature>
<dbReference type="CDD" id="cd00063">
    <property type="entry name" value="FN3"/>
    <property type="match status" value="2"/>
</dbReference>
<evidence type="ECO:0000256" key="4">
    <source>
        <dbReference type="ARBA" id="ARBA00023136"/>
    </source>
</evidence>
<proteinExistence type="predicted"/>
<dbReference type="SMART" id="SM00409">
    <property type="entry name" value="IG"/>
    <property type="match status" value="5"/>
</dbReference>